<feature type="domain" description="C3H1-type" evidence="5">
    <location>
        <begin position="130"/>
        <end position="150"/>
    </location>
</feature>
<name>A0A1V0SE42_9VIRU</name>
<dbReference type="InterPro" id="IPR036855">
    <property type="entry name" value="Znf_CCCH_sf"/>
</dbReference>
<proteinExistence type="predicted"/>
<dbReference type="SMART" id="SM00356">
    <property type="entry name" value="ZnF_C3H1"/>
    <property type="match status" value="2"/>
</dbReference>
<dbReference type="Pfam" id="PF00642">
    <property type="entry name" value="zf-CCCH"/>
    <property type="match status" value="1"/>
</dbReference>
<dbReference type="SUPFAM" id="SSF90229">
    <property type="entry name" value="CCCH zinc finger"/>
    <property type="match status" value="2"/>
</dbReference>
<reference evidence="6" key="1">
    <citation type="journal article" date="2017" name="Science">
        <title>Giant viruses with an expanded complement of translation system components.</title>
        <authorList>
            <person name="Schulz F."/>
            <person name="Yutin N."/>
            <person name="Ivanova N.N."/>
            <person name="Ortega D.R."/>
            <person name="Lee T.K."/>
            <person name="Vierheilig J."/>
            <person name="Daims H."/>
            <person name="Horn M."/>
            <person name="Wagner M."/>
            <person name="Jensen G.J."/>
            <person name="Kyrpides N.C."/>
            <person name="Koonin E.V."/>
            <person name="Woyke T."/>
        </authorList>
    </citation>
    <scope>NUCLEOTIDE SEQUENCE</scope>
    <source>
        <strain evidence="6">ILV1</strain>
    </source>
</reference>
<organism evidence="6">
    <name type="scientific">Indivirus ILV1</name>
    <dbReference type="NCBI Taxonomy" id="1977633"/>
    <lineage>
        <taxon>Viruses</taxon>
        <taxon>Varidnaviria</taxon>
        <taxon>Bamfordvirae</taxon>
        <taxon>Nucleocytoviricota</taxon>
        <taxon>Megaviricetes</taxon>
        <taxon>Imitervirales</taxon>
        <taxon>Mimiviridae</taxon>
        <taxon>Klosneuvirinae</taxon>
        <taxon>Indivirus</taxon>
    </lineage>
</organism>
<protein>
    <submittedName>
        <fullName evidence="6">Zinc-finger protein</fullName>
    </submittedName>
</protein>
<keyword evidence="2 4" id="KW-0863">Zinc-finger</keyword>
<evidence type="ECO:0000256" key="1">
    <source>
        <dbReference type="ARBA" id="ARBA00022723"/>
    </source>
</evidence>
<keyword evidence="3 4" id="KW-0862">Zinc</keyword>
<evidence type="ECO:0000256" key="2">
    <source>
        <dbReference type="ARBA" id="ARBA00022771"/>
    </source>
</evidence>
<keyword evidence="1 4" id="KW-0479">Metal-binding</keyword>
<evidence type="ECO:0000313" key="6">
    <source>
        <dbReference type="EMBL" id="ARF09904.1"/>
    </source>
</evidence>
<dbReference type="PANTHER" id="PTHR11224">
    <property type="entry name" value="MAKORIN-RELATED"/>
    <property type="match status" value="1"/>
</dbReference>
<accession>A0A1V0SE42</accession>
<dbReference type="PANTHER" id="PTHR11224:SF10">
    <property type="entry name" value="IP09428P-RELATED"/>
    <property type="match status" value="1"/>
</dbReference>
<dbReference type="GO" id="GO:0008270">
    <property type="term" value="F:zinc ion binding"/>
    <property type="evidence" value="ECO:0007669"/>
    <property type="project" value="UniProtKB-KW"/>
</dbReference>
<dbReference type="GO" id="GO:0061630">
    <property type="term" value="F:ubiquitin protein ligase activity"/>
    <property type="evidence" value="ECO:0007669"/>
    <property type="project" value="InterPro"/>
</dbReference>
<gene>
    <name evidence="6" type="ORF">Indivirus_5_27</name>
</gene>
<sequence>MRVGLIDQRYKDITWLGPYKRNLTSQQCPNEFMFGCQNYNINEYGCWKISPTTICQGDPWVENGKLCGRVIGGYLPPHIPTISTISTIPTIPVVHVDPTNKNNIPCRFFASNSCTKGDLCEFRHSYKDIPCSFFAKGNCTRGNKCKYGHK</sequence>
<evidence type="ECO:0000256" key="3">
    <source>
        <dbReference type="ARBA" id="ARBA00022833"/>
    </source>
</evidence>
<feature type="domain" description="C3H1-type" evidence="5">
    <location>
        <begin position="100"/>
        <end position="127"/>
    </location>
</feature>
<dbReference type="GO" id="GO:0000209">
    <property type="term" value="P:protein polyubiquitination"/>
    <property type="evidence" value="ECO:0007669"/>
    <property type="project" value="InterPro"/>
</dbReference>
<feature type="zinc finger region" description="C3H1-type" evidence="4">
    <location>
        <begin position="130"/>
        <end position="150"/>
    </location>
</feature>
<dbReference type="Pfam" id="PF14608">
    <property type="entry name" value="zf-CCCH_2"/>
    <property type="match status" value="1"/>
</dbReference>
<evidence type="ECO:0000259" key="5">
    <source>
        <dbReference type="PROSITE" id="PS50103"/>
    </source>
</evidence>
<evidence type="ECO:0000256" key="4">
    <source>
        <dbReference type="PROSITE-ProRule" id="PRU00723"/>
    </source>
</evidence>
<feature type="zinc finger region" description="C3H1-type" evidence="4">
    <location>
        <begin position="100"/>
        <end position="127"/>
    </location>
</feature>
<dbReference type="InterPro" id="IPR045072">
    <property type="entry name" value="MKRN-like"/>
</dbReference>
<dbReference type="InterPro" id="IPR000571">
    <property type="entry name" value="Znf_CCCH"/>
</dbReference>
<dbReference type="Gene3D" id="4.10.1000.10">
    <property type="entry name" value="Zinc finger, CCCH-type"/>
    <property type="match status" value="1"/>
</dbReference>
<dbReference type="EMBL" id="KY684089">
    <property type="protein sequence ID" value="ARF09904.1"/>
    <property type="molecule type" value="Genomic_DNA"/>
</dbReference>
<dbReference type="PROSITE" id="PS50103">
    <property type="entry name" value="ZF_C3H1"/>
    <property type="match status" value="2"/>
</dbReference>